<reference evidence="9" key="1">
    <citation type="submission" date="2025-04" db="UniProtKB">
        <authorList>
            <consortium name="RefSeq"/>
        </authorList>
    </citation>
    <scope>IDENTIFICATION</scope>
    <source>
        <tissue evidence="9">Whole insect</tissue>
    </source>
</reference>
<evidence type="ECO:0000313" key="8">
    <source>
        <dbReference type="Proteomes" id="UP001652700"/>
    </source>
</evidence>
<evidence type="ECO:0000256" key="5">
    <source>
        <dbReference type="SAM" id="MobiDB-lite"/>
    </source>
</evidence>
<accession>A0A6P7G0K8</accession>
<name>A0A6P7G0K8_DIAVI</name>
<keyword evidence="8" id="KW-1185">Reference proteome</keyword>
<keyword evidence="1" id="KW-0479">Metal-binding</keyword>
<dbReference type="EnsemblMetazoa" id="XM_028284791.2">
    <property type="protein sequence ID" value="XP_028140592.1"/>
    <property type="gene ID" value="LOC114334690"/>
</dbReference>
<proteinExistence type="predicted"/>
<evidence type="ECO:0000256" key="2">
    <source>
        <dbReference type="ARBA" id="ARBA00022771"/>
    </source>
</evidence>
<keyword evidence="3" id="KW-0862">Zinc</keyword>
<organism evidence="9">
    <name type="scientific">Diabrotica virgifera virgifera</name>
    <name type="common">western corn rootworm</name>
    <dbReference type="NCBI Taxonomy" id="50390"/>
    <lineage>
        <taxon>Eukaryota</taxon>
        <taxon>Metazoa</taxon>
        <taxon>Ecdysozoa</taxon>
        <taxon>Arthropoda</taxon>
        <taxon>Hexapoda</taxon>
        <taxon>Insecta</taxon>
        <taxon>Pterygota</taxon>
        <taxon>Neoptera</taxon>
        <taxon>Endopterygota</taxon>
        <taxon>Coleoptera</taxon>
        <taxon>Polyphaga</taxon>
        <taxon>Cucujiformia</taxon>
        <taxon>Chrysomeloidea</taxon>
        <taxon>Chrysomelidae</taxon>
        <taxon>Galerucinae</taxon>
        <taxon>Diabroticina</taxon>
        <taxon>Diabroticites</taxon>
        <taxon>Diabrotica</taxon>
    </lineage>
</organism>
<dbReference type="Pfam" id="PF05253">
    <property type="entry name" value="zf-U11-48K"/>
    <property type="match status" value="1"/>
</dbReference>
<feature type="coiled-coil region" evidence="4">
    <location>
        <begin position="221"/>
        <end position="250"/>
    </location>
</feature>
<dbReference type="RefSeq" id="XP_028140592.1">
    <property type="nucleotide sequence ID" value="XM_028284791.1"/>
</dbReference>
<dbReference type="Proteomes" id="UP001652700">
    <property type="component" value="Unplaced"/>
</dbReference>
<dbReference type="OrthoDB" id="69229at2759"/>
<protein>
    <submittedName>
        <fullName evidence="9">Uncharacterized protein LOC114334690</fullName>
    </submittedName>
</protein>
<dbReference type="AlphaFoldDB" id="A0A6P7G0K8"/>
<feature type="compositionally biased region" description="Basic and acidic residues" evidence="5">
    <location>
        <begin position="356"/>
        <end position="380"/>
    </location>
</feature>
<evidence type="ECO:0000256" key="1">
    <source>
        <dbReference type="ARBA" id="ARBA00022723"/>
    </source>
</evidence>
<gene>
    <name evidence="9" type="primary">LOC114334690</name>
</gene>
<evidence type="ECO:0000313" key="9">
    <source>
        <dbReference type="RefSeq" id="XP_028140592.1"/>
    </source>
</evidence>
<feature type="compositionally biased region" description="Basic residues" evidence="5">
    <location>
        <begin position="186"/>
        <end position="197"/>
    </location>
</feature>
<dbReference type="KEGG" id="dvv:114334690"/>
<dbReference type="InterPro" id="IPR022776">
    <property type="entry name" value="TRM13/UPF0224_CHHC_Znf_dom"/>
</dbReference>
<evidence type="ECO:0000256" key="3">
    <source>
        <dbReference type="ARBA" id="ARBA00022833"/>
    </source>
</evidence>
<feature type="compositionally biased region" description="Basic and acidic residues" evidence="5">
    <location>
        <begin position="167"/>
        <end position="185"/>
    </location>
</feature>
<feature type="region of interest" description="Disordered" evidence="5">
    <location>
        <begin position="165"/>
        <end position="197"/>
    </location>
</feature>
<feature type="domain" description="CHHC U11-48K-type" evidence="6">
    <location>
        <begin position="46"/>
        <end position="73"/>
    </location>
</feature>
<dbReference type="InParanoid" id="A0A6P7G0K8"/>
<evidence type="ECO:0000313" key="7">
    <source>
        <dbReference type="EnsemblMetazoa" id="XP_028140592.1"/>
    </source>
</evidence>
<evidence type="ECO:0000259" key="6">
    <source>
        <dbReference type="PROSITE" id="PS51800"/>
    </source>
</evidence>
<dbReference type="PROSITE" id="PS51800">
    <property type="entry name" value="ZF_CHHC_U11_48K"/>
    <property type="match status" value="1"/>
</dbReference>
<feature type="region of interest" description="Disordered" evidence="5">
    <location>
        <begin position="305"/>
        <end position="380"/>
    </location>
</feature>
<reference evidence="7" key="2">
    <citation type="submission" date="2025-05" db="UniProtKB">
        <authorList>
            <consortium name="EnsemblMetazoa"/>
        </authorList>
    </citation>
    <scope>IDENTIFICATION</scope>
</reference>
<evidence type="ECO:0000256" key="4">
    <source>
        <dbReference type="SAM" id="Coils"/>
    </source>
</evidence>
<sequence length="380" mass="45058">MSFNIEVRKKQLNSLNQYINSTKDKIDSVLNYLGWTAKSVLDASDSISCPLNRKHIMPIEKIEEHVKKCSLISAGYKTNEDFLSETPEPSSSLISLDLSKKMEIFNEAQRQNSKFKSVWNQIDADPKTSDRLLSTYSPDERLAIYDYCVQSTQGPPVPEEISMSIKESNRKEDTTPTEEEALKKQRDAKRRPVKYKSVHTSRNKSYIEVMREVIQNQTDMYKDYLIEKQKEEEAIERKRQQELLEKAEKYEQFPHIDSRVVYDYGLDPYEIENSINGNVSVNVTYDYSVELPIKIENDDEKHESHMYNCDGLSNEARSGYKSSNGSSYRDKYSRRSRDRDKDHKRRHERRSRERKKRDFYPRRRSREDRREIYVRSEKKY</sequence>
<keyword evidence="2" id="KW-0863">Zinc-finger</keyword>
<dbReference type="GeneID" id="114334690"/>
<dbReference type="GO" id="GO:0008270">
    <property type="term" value="F:zinc ion binding"/>
    <property type="evidence" value="ECO:0007669"/>
    <property type="project" value="UniProtKB-KW"/>
</dbReference>
<keyword evidence="4" id="KW-0175">Coiled coil</keyword>
<feature type="compositionally biased region" description="Basic residues" evidence="5">
    <location>
        <begin position="342"/>
        <end position="355"/>
    </location>
</feature>
<feature type="compositionally biased region" description="Basic and acidic residues" evidence="5">
    <location>
        <begin position="328"/>
        <end position="341"/>
    </location>
</feature>